<dbReference type="EMBL" id="JABBWE010000045">
    <property type="protein sequence ID" value="KAG1791064.1"/>
    <property type="molecule type" value="Genomic_DNA"/>
</dbReference>
<feature type="compositionally biased region" description="Acidic residues" evidence="1">
    <location>
        <begin position="77"/>
        <end position="95"/>
    </location>
</feature>
<feature type="region of interest" description="Disordered" evidence="1">
    <location>
        <begin position="65"/>
        <end position="97"/>
    </location>
</feature>
<evidence type="ECO:0000313" key="2">
    <source>
        <dbReference type="EMBL" id="KAG1791064.1"/>
    </source>
</evidence>
<keyword evidence="3" id="KW-1185">Reference proteome</keyword>
<reference evidence="2" key="1">
    <citation type="journal article" date="2020" name="New Phytol.">
        <title>Comparative genomics reveals dynamic genome evolution in host specialist ectomycorrhizal fungi.</title>
        <authorList>
            <person name="Lofgren L.A."/>
            <person name="Nguyen N.H."/>
            <person name="Vilgalys R."/>
            <person name="Ruytinx J."/>
            <person name="Liao H.L."/>
            <person name="Branco S."/>
            <person name="Kuo A."/>
            <person name="LaButti K."/>
            <person name="Lipzen A."/>
            <person name="Andreopoulos W."/>
            <person name="Pangilinan J."/>
            <person name="Riley R."/>
            <person name="Hundley H."/>
            <person name="Na H."/>
            <person name="Barry K."/>
            <person name="Grigoriev I.V."/>
            <person name="Stajich J.E."/>
            <person name="Kennedy P.G."/>
        </authorList>
    </citation>
    <scope>NUCLEOTIDE SEQUENCE</scope>
    <source>
        <strain evidence="2">S12</strain>
    </source>
</reference>
<dbReference type="RefSeq" id="XP_041157974.1">
    <property type="nucleotide sequence ID" value="XM_041306962.1"/>
</dbReference>
<protein>
    <submittedName>
        <fullName evidence="2">Uncharacterized protein</fullName>
    </submittedName>
</protein>
<comment type="caution">
    <text evidence="2">The sequence shown here is derived from an EMBL/GenBank/DDBJ whole genome shotgun (WGS) entry which is preliminary data.</text>
</comment>
<dbReference type="Proteomes" id="UP000719766">
    <property type="component" value="Unassembled WGS sequence"/>
</dbReference>
<sequence length="217" mass="23295">MPSRRHGQNKAQAVASPTTAAIPVTTAAILVATAAIPITTAAIPAAAAVNTTTLQNARWRRLPARYRTSDAAPPGPDEGETFDLENISGDEEEPSDLPVPATMTPVGSHTSPLQTVTSTIRTDPLATGNLKQAKGPMDIAHFYQVDTDTKGKTCIPCEQVLALHEIDEMHKVMVYAGSTSTSAPRAHAFTYHTELYLEAAEHFGWRILIKDLSERLA</sequence>
<evidence type="ECO:0000313" key="3">
    <source>
        <dbReference type="Proteomes" id="UP000719766"/>
    </source>
</evidence>
<dbReference type="GeneID" id="64600726"/>
<organism evidence="2 3">
    <name type="scientific">Suillus plorans</name>
    <dbReference type="NCBI Taxonomy" id="116603"/>
    <lineage>
        <taxon>Eukaryota</taxon>
        <taxon>Fungi</taxon>
        <taxon>Dikarya</taxon>
        <taxon>Basidiomycota</taxon>
        <taxon>Agaricomycotina</taxon>
        <taxon>Agaricomycetes</taxon>
        <taxon>Agaricomycetidae</taxon>
        <taxon>Boletales</taxon>
        <taxon>Suillineae</taxon>
        <taxon>Suillaceae</taxon>
        <taxon>Suillus</taxon>
    </lineage>
</organism>
<dbReference type="OrthoDB" id="2685925at2759"/>
<name>A0A9P7AL65_9AGAM</name>
<dbReference type="AlphaFoldDB" id="A0A9P7AL65"/>
<accession>A0A9P7AL65</accession>
<proteinExistence type="predicted"/>
<evidence type="ECO:0000256" key="1">
    <source>
        <dbReference type="SAM" id="MobiDB-lite"/>
    </source>
</evidence>
<gene>
    <name evidence="2" type="ORF">HD556DRAFT_1445584</name>
</gene>